<evidence type="ECO:0000313" key="2">
    <source>
        <dbReference type="EMBL" id="GGL59186.1"/>
    </source>
</evidence>
<evidence type="ECO:0000256" key="1">
    <source>
        <dbReference type="SAM" id="Phobius"/>
    </source>
</evidence>
<reference evidence="2" key="1">
    <citation type="journal article" date="2014" name="Int. J. Syst. Evol. Microbiol.">
        <title>Complete genome sequence of Corynebacterium casei LMG S-19264T (=DSM 44701T), isolated from a smear-ripened cheese.</title>
        <authorList>
            <consortium name="US DOE Joint Genome Institute (JGI-PGF)"/>
            <person name="Walter F."/>
            <person name="Albersmeier A."/>
            <person name="Kalinowski J."/>
            <person name="Ruckert C."/>
        </authorList>
    </citation>
    <scope>NUCLEOTIDE SEQUENCE</scope>
    <source>
        <strain evidence="2">CGMCC 4.7306</strain>
    </source>
</reference>
<accession>A0A917W256</accession>
<evidence type="ECO:0000313" key="3">
    <source>
        <dbReference type="Proteomes" id="UP000613840"/>
    </source>
</evidence>
<comment type="caution">
    <text evidence="2">The sequence shown here is derived from an EMBL/GenBank/DDBJ whole genome shotgun (WGS) entry which is preliminary data.</text>
</comment>
<gene>
    <name evidence="2" type="ORF">GCM10011575_17130</name>
</gene>
<keyword evidence="1" id="KW-0812">Transmembrane</keyword>
<keyword evidence="1" id="KW-0472">Membrane</keyword>
<sequence>MPRLLRASQIVLIVGAVLSAAAAFGPLLAVRVGIGLAIATAVVAVVLAFKHIRQVRREHAAKLLSMTKDHGAALTAERTRNAEVVQVLTDRGQAAADRAIKQQARIGELNTKVTELTGDNARLRGQVKSREVTIAGLRETVRSRDIEIQMLRADLDLEAIDAPYTEVKGLPRHLQGDSAEAVQADEAEDLWTASDHPTVVDMRAIEAPLPNYEADLDRKQA</sequence>
<proteinExistence type="predicted"/>
<feature type="transmembrane region" description="Helical" evidence="1">
    <location>
        <begin position="32"/>
        <end position="49"/>
    </location>
</feature>
<name>A0A917W256_9ACTN</name>
<organism evidence="2 3">
    <name type="scientific">Microlunatus endophyticus</name>
    <dbReference type="NCBI Taxonomy" id="1716077"/>
    <lineage>
        <taxon>Bacteria</taxon>
        <taxon>Bacillati</taxon>
        <taxon>Actinomycetota</taxon>
        <taxon>Actinomycetes</taxon>
        <taxon>Propionibacteriales</taxon>
        <taxon>Propionibacteriaceae</taxon>
        <taxon>Microlunatus</taxon>
    </lineage>
</organism>
<protein>
    <submittedName>
        <fullName evidence="2">Uncharacterized protein</fullName>
    </submittedName>
</protein>
<keyword evidence="1" id="KW-1133">Transmembrane helix</keyword>
<keyword evidence="3" id="KW-1185">Reference proteome</keyword>
<dbReference type="Proteomes" id="UP000613840">
    <property type="component" value="Unassembled WGS sequence"/>
</dbReference>
<dbReference type="AlphaFoldDB" id="A0A917W256"/>
<dbReference type="EMBL" id="BMMZ01000003">
    <property type="protein sequence ID" value="GGL59186.1"/>
    <property type="molecule type" value="Genomic_DNA"/>
</dbReference>
<reference evidence="2" key="2">
    <citation type="submission" date="2020-09" db="EMBL/GenBank/DDBJ databases">
        <authorList>
            <person name="Sun Q."/>
            <person name="Zhou Y."/>
        </authorList>
    </citation>
    <scope>NUCLEOTIDE SEQUENCE</scope>
    <source>
        <strain evidence="2">CGMCC 4.7306</strain>
    </source>
</reference>